<organism evidence="2 3">
    <name type="scientific">Carnegiea gigantea</name>
    <dbReference type="NCBI Taxonomy" id="171969"/>
    <lineage>
        <taxon>Eukaryota</taxon>
        <taxon>Viridiplantae</taxon>
        <taxon>Streptophyta</taxon>
        <taxon>Embryophyta</taxon>
        <taxon>Tracheophyta</taxon>
        <taxon>Spermatophyta</taxon>
        <taxon>Magnoliopsida</taxon>
        <taxon>eudicotyledons</taxon>
        <taxon>Gunneridae</taxon>
        <taxon>Pentapetalae</taxon>
        <taxon>Caryophyllales</taxon>
        <taxon>Cactineae</taxon>
        <taxon>Cactaceae</taxon>
        <taxon>Cactoideae</taxon>
        <taxon>Echinocereeae</taxon>
        <taxon>Carnegiea</taxon>
    </lineage>
</organism>
<dbReference type="PANTHER" id="PTHR46250">
    <property type="entry name" value="MYB/SANT-LIKE DNA-BINDING DOMAIN PROTEIN-RELATED"/>
    <property type="match status" value="1"/>
</dbReference>
<dbReference type="Pfam" id="PF12776">
    <property type="entry name" value="Myb_DNA-bind_3"/>
    <property type="match status" value="1"/>
</dbReference>
<reference evidence="2" key="1">
    <citation type="submission" date="2022-04" db="EMBL/GenBank/DDBJ databases">
        <title>Carnegiea gigantea Genome sequencing and assembly v2.</title>
        <authorList>
            <person name="Copetti D."/>
            <person name="Sanderson M.J."/>
            <person name="Burquez A."/>
            <person name="Wojciechowski M.F."/>
        </authorList>
    </citation>
    <scope>NUCLEOTIDE SEQUENCE</scope>
    <source>
        <strain evidence="2">SGP5-SGP5p</strain>
        <tissue evidence="2">Aerial part</tissue>
    </source>
</reference>
<dbReference type="OrthoDB" id="618098at2759"/>
<feature type="domain" description="Myb/SANT-like" evidence="1">
    <location>
        <begin position="79"/>
        <end position="172"/>
    </location>
</feature>
<evidence type="ECO:0000259" key="1">
    <source>
        <dbReference type="Pfam" id="PF12776"/>
    </source>
</evidence>
<comment type="caution">
    <text evidence="2">The sequence shown here is derived from an EMBL/GenBank/DDBJ whole genome shotgun (WGS) entry which is preliminary data.</text>
</comment>
<evidence type="ECO:0000313" key="3">
    <source>
        <dbReference type="Proteomes" id="UP001153076"/>
    </source>
</evidence>
<proteinExistence type="predicted"/>
<dbReference type="Proteomes" id="UP001153076">
    <property type="component" value="Unassembled WGS sequence"/>
</dbReference>
<dbReference type="PANTHER" id="PTHR46250:SF15">
    <property type="entry name" value="OS01G0523800 PROTEIN"/>
    <property type="match status" value="1"/>
</dbReference>
<accession>A0A9Q1JHL0</accession>
<sequence>MVRRIDLRVAKSGVLMCNLVKSLMLFYGKENMYLDDLNSEIKSCVNSHELLYNFVTSYVVLKLMASPKDRGSGKNKRKWKEEEDDVSIEVLKDLVNGKHHLKPIMGLNQEKLKAKLPESNLKTQPHVHSRLQHFKGIYNVVHDMVVGSCTSGFGWNPETKSVVVEKEVWKAYVKELRKMGLSEVASILVREIRAASSNISRAIGFDVELSKKRSKLNEELANLSLTTMERHRAVRKITSEPESVDAGLQMAQLPLRSAQKLEDVDLNAAAQLLLLYSGPSLVRGPLLYFLLGLGFACDLGRSLKAHPFFPCLLSVHSPDLNLCPEIHHQKYLAQRSLCICPSRFPLSVEKENYFQKIVHP</sequence>
<dbReference type="InterPro" id="IPR024752">
    <property type="entry name" value="Myb/SANT-like_dom"/>
</dbReference>
<dbReference type="AlphaFoldDB" id="A0A9Q1JHL0"/>
<keyword evidence="3" id="KW-1185">Reference proteome</keyword>
<name>A0A9Q1JHL0_9CARY</name>
<gene>
    <name evidence="2" type="ORF">Cgig2_021926</name>
</gene>
<protein>
    <recommendedName>
        <fullName evidence="1">Myb/SANT-like domain-containing protein</fullName>
    </recommendedName>
</protein>
<evidence type="ECO:0000313" key="2">
    <source>
        <dbReference type="EMBL" id="KAJ8423034.1"/>
    </source>
</evidence>
<dbReference type="EMBL" id="JAKOGI010002073">
    <property type="protein sequence ID" value="KAJ8423034.1"/>
    <property type="molecule type" value="Genomic_DNA"/>
</dbReference>